<dbReference type="InterPro" id="IPR009057">
    <property type="entry name" value="Homeodomain-like_sf"/>
</dbReference>
<dbReference type="PANTHER" id="PTHR30055">
    <property type="entry name" value="HTH-TYPE TRANSCRIPTIONAL REGULATOR RUTR"/>
    <property type="match status" value="1"/>
</dbReference>
<proteinExistence type="predicted"/>
<feature type="domain" description="HTH tetR-type" evidence="6">
    <location>
        <begin position="12"/>
        <end position="72"/>
    </location>
</feature>
<evidence type="ECO:0000313" key="8">
    <source>
        <dbReference type="Proteomes" id="UP000759103"/>
    </source>
</evidence>
<dbReference type="Gene3D" id="1.10.357.10">
    <property type="entry name" value="Tetracycline Repressor, domain 2"/>
    <property type="match status" value="1"/>
</dbReference>
<feature type="DNA-binding region" description="H-T-H motif" evidence="5">
    <location>
        <begin position="35"/>
        <end position="54"/>
    </location>
</feature>
<dbReference type="RefSeq" id="WP_219747550.1">
    <property type="nucleotide sequence ID" value="NZ_JAHXZN010000001.1"/>
</dbReference>
<keyword evidence="8" id="KW-1185">Reference proteome</keyword>
<evidence type="ECO:0000259" key="6">
    <source>
        <dbReference type="PROSITE" id="PS50977"/>
    </source>
</evidence>
<keyword evidence="1" id="KW-0678">Repressor</keyword>
<sequence length="202" mass="22333">MPEPRDRSAKANARRAKIVQAARELFAENGFHATGMARISERSGVLVGQIYRDFANKEAIVAELAEQDLAEFLGGDELCCGGCVPDRAAVRLWVERFITCADMPDERLVSEIIAETTRNPRLAAIFRSVDERLRERLIQALSAIVPQASAAEPLRCLAESILVVSAGIFQRRVVKKQETPPAVMALLMDFVEREIDRLAAQG</sequence>
<evidence type="ECO:0000256" key="2">
    <source>
        <dbReference type="ARBA" id="ARBA00023015"/>
    </source>
</evidence>
<dbReference type="InterPro" id="IPR001647">
    <property type="entry name" value="HTH_TetR"/>
</dbReference>
<name>A0ABS7BKL9_9SPHN</name>
<comment type="caution">
    <text evidence="7">The sequence shown here is derived from an EMBL/GenBank/DDBJ whole genome shotgun (WGS) entry which is preliminary data.</text>
</comment>
<accession>A0ABS7BKL9</accession>
<protein>
    <submittedName>
        <fullName evidence="7">TetR/AcrR family transcriptional regulator</fullName>
    </submittedName>
</protein>
<dbReference type="SUPFAM" id="SSF46689">
    <property type="entry name" value="Homeodomain-like"/>
    <property type="match status" value="1"/>
</dbReference>
<evidence type="ECO:0000256" key="4">
    <source>
        <dbReference type="ARBA" id="ARBA00023163"/>
    </source>
</evidence>
<keyword evidence="3 5" id="KW-0238">DNA-binding</keyword>
<reference evidence="7 8" key="1">
    <citation type="submission" date="2021-07" db="EMBL/GenBank/DDBJ databases">
        <title>Sphingomonas sp.</title>
        <authorList>
            <person name="Feng G."/>
            <person name="Li J."/>
            <person name="Pan M."/>
        </authorList>
    </citation>
    <scope>NUCLEOTIDE SEQUENCE [LARGE SCALE GENOMIC DNA]</scope>
    <source>
        <strain evidence="7 8">RRHST34</strain>
    </source>
</reference>
<gene>
    <name evidence="7" type="ORF">KZ820_05335</name>
</gene>
<evidence type="ECO:0000313" key="7">
    <source>
        <dbReference type="EMBL" id="MBW6530152.1"/>
    </source>
</evidence>
<dbReference type="PROSITE" id="PS50977">
    <property type="entry name" value="HTH_TETR_2"/>
    <property type="match status" value="1"/>
</dbReference>
<organism evidence="7 8">
    <name type="scientific">Sphingomonas citri</name>
    <dbReference type="NCBI Taxonomy" id="2862499"/>
    <lineage>
        <taxon>Bacteria</taxon>
        <taxon>Pseudomonadati</taxon>
        <taxon>Pseudomonadota</taxon>
        <taxon>Alphaproteobacteria</taxon>
        <taxon>Sphingomonadales</taxon>
        <taxon>Sphingomonadaceae</taxon>
        <taxon>Sphingomonas</taxon>
    </lineage>
</organism>
<dbReference type="Proteomes" id="UP000759103">
    <property type="component" value="Unassembled WGS sequence"/>
</dbReference>
<keyword evidence="2" id="KW-0805">Transcription regulation</keyword>
<evidence type="ECO:0000256" key="3">
    <source>
        <dbReference type="ARBA" id="ARBA00023125"/>
    </source>
</evidence>
<evidence type="ECO:0000256" key="1">
    <source>
        <dbReference type="ARBA" id="ARBA00022491"/>
    </source>
</evidence>
<dbReference type="EMBL" id="JAHXZN010000001">
    <property type="protein sequence ID" value="MBW6530152.1"/>
    <property type="molecule type" value="Genomic_DNA"/>
</dbReference>
<dbReference type="InterPro" id="IPR050109">
    <property type="entry name" value="HTH-type_TetR-like_transc_reg"/>
</dbReference>
<dbReference type="PRINTS" id="PR00455">
    <property type="entry name" value="HTHTETR"/>
</dbReference>
<dbReference type="PANTHER" id="PTHR30055:SF234">
    <property type="entry name" value="HTH-TYPE TRANSCRIPTIONAL REGULATOR BETI"/>
    <property type="match status" value="1"/>
</dbReference>
<evidence type="ECO:0000256" key="5">
    <source>
        <dbReference type="PROSITE-ProRule" id="PRU00335"/>
    </source>
</evidence>
<dbReference type="InterPro" id="IPR039538">
    <property type="entry name" value="BetI_C"/>
</dbReference>
<dbReference type="Pfam" id="PF13977">
    <property type="entry name" value="TetR_C_6"/>
    <property type="match status" value="1"/>
</dbReference>
<keyword evidence="4" id="KW-0804">Transcription</keyword>
<dbReference type="Pfam" id="PF00440">
    <property type="entry name" value="TetR_N"/>
    <property type="match status" value="1"/>
</dbReference>